<evidence type="ECO:0000313" key="2">
    <source>
        <dbReference type="EMBL" id="OGH77385.1"/>
    </source>
</evidence>
<reference evidence="2 3" key="1">
    <citation type="journal article" date="2016" name="Nat. Commun.">
        <title>Thousands of microbial genomes shed light on interconnected biogeochemical processes in an aquifer system.</title>
        <authorList>
            <person name="Anantharaman K."/>
            <person name="Brown C.T."/>
            <person name="Hug L.A."/>
            <person name="Sharon I."/>
            <person name="Castelle C.J."/>
            <person name="Probst A.J."/>
            <person name="Thomas B.C."/>
            <person name="Singh A."/>
            <person name="Wilkins M.J."/>
            <person name="Karaoz U."/>
            <person name="Brodie E.L."/>
            <person name="Williams K.H."/>
            <person name="Hubbard S.S."/>
            <person name="Banfield J.F."/>
        </authorList>
    </citation>
    <scope>NUCLEOTIDE SEQUENCE [LARGE SCALE GENOMIC DNA]</scope>
</reference>
<accession>A0A1F6N099</accession>
<protein>
    <submittedName>
        <fullName evidence="2">Uncharacterized protein</fullName>
    </submittedName>
</protein>
<sequence>MEEKKMHNLENIIIADIKSGKVKLRSRYLFLSEKLGLGSAVVLTVLLAALAFTVVLFYFVSADSRNYLEFGNSGIWAFLESFPFQPVITLILLIFLAGRLLSLTGRAYAYSFGKLSIIVLVIIFFSGSIFAFANLGEKISSKRYMKSFMHFRLGEHGRGIAGQVVAVRENILIVRSPRSDIMVNTSNVNWRRDLRQPELGVFIIAVGQWQGVEFFASHIKLARPKDLRVLRPHIRRSIPEFVPKVK</sequence>
<feature type="transmembrane region" description="Helical" evidence="1">
    <location>
        <begin position="82"/>
        <end position="103"/>
    </location>
</feature>
<gene>
    <name evidence="2" type="ORF">A2983_01630</name>
</gene>
<name>A0A1F6N099_9BACT</name>
<dbReference type="AlphaFoldDB" id="A0A1F6N099"/>
<feature type="transmembrane region" description="Helical" evidence="1">
    <location>
        <begin position="35"/>
        <end position="62"/>
    </location>
</feature>
<keyword evidence="1" id="KW-0812">Transmembrane</keyword>
<dbReference type="Proteomes" id="UP000177040">
    <property type="component" value="Unassembled WGS sequence"/>
</dbReference>
<keyword evidence="1" id="KW-1133">Transmembrane helix</keyword>
<evidence type="ECO:0000313" key="3">
    <source>
        <dbReference type="Proteomes" id="UP000177040"/>
    </source>
</evidence>
<keyword evidence="1" id="KW-0472">Membrane</keyword>
<proteinExistence type="predicted"/>
<comment type="caution">
    <text evidence="2">The sequence shown here is derived from an EMBL/GenBank/DDBJ whole genome shotgun (WGS) entry which is preliminary data.</text>
</comment>
<feature type="transmembrane region" description="Helical" evidence="1">
    <location>
        <begin position="115"/>
        <end position="135"/>
    </location>
</feature>
<organism evidence="2 3">
    <name type="scientific">Candidatus Magasanikbacteria bacterium RIFCSPLOWO2_01_FULL_40_15</name>
    <dbReference type="NCBI Taxonomy" id="1798686"/>
    <lineage>
        <taxon>Bacteria</taxon>
        <taxon>Candidatus Magasanikiibacteriota</taxon>
    </lineage>
</organism>
<evidence type="ECO:0000256" key="1">
    <source>
        <dbReference type="SAM" id="Phobius"/>
    </source>
</evidence>
<dbReference type="EMBL" id="MFQH01000024">
    <property type="protein sequence ID" value="OGH77385.1"/>
    <property type="molecule type" value="Genomic_DNA"/>
</dbReference>